<dbReference type="Proteomes" id="UP000289323">
    <property type="component" value="Unassembled WGS sequence"/>
</dbReference>
<dbReference type="EMBL" id="OUUZ01000008">
    <property type="protein sequence ID" value="SPQ20851.1"/>
    <property type="molecule type" value="Genomic_DNA"/>
</dbReference>
<organism evidence="1 2">
    <name type="scientific">Thermothielavioides terrestris</name>
    <dbReference type="NCBI Taxonomy" id="2587410"/>
    <lineage>
        <taxon>Eukaryota</taxon>
        <taxon>Fungi</taxon>
        <taxon>Dikarya</taxon>
        <taxon>Ascomycota</taxon>
        <taxon>Pezizomycotina</taxon>
        <taxon>Sordariomycetes</taxon>
        <taxon>Sordariomycetidae</taxon>
        <taxon>Sordariales</taxon>
        <taxon>Chaetomiaceae</taxon>
        <taxon>Thermothielavioides</taxon>
    </lineage>
</organism>
<sequence>MCIYRIPQHPWCSCRDPSETDANGNITCPHHVWVLPESPHIARLPPAAQDHLNFCVAAIPRPAPGWAHCATYRARHTSRTSGAVIAGHELACPETMARAEAAAAAAPGAGAGWCGYKEVYQWDGLCGHCDRPGRGVPLAVVPLRHRFEVDAESHIYHRVAARRAAAAAAEGPFDGAGEREQEEMEEEEEEPWQDLVACGLEMPDGSAIPEVLEKRIILDRKAVGRGEGLYVDVVEGMQMGKWEVDLDRSAIYLLPGLGYDPEKVPGEPRKEDNGEASTLSCVVEAVKGMVGKMF</sequence>
<evidence type="ECO:0000313" key="2">
    <source>
        <dbReference type="Proteomes" id="UP000289323"/>
    </source>
</evidence>
<gene>
    <name evidence="1" type="ORF">TT172_LOCUS3270</name>
</gene>
<reference evidence="1 2" key="1">
    <citation type="submission" date="2018-04" db="EMBL/GenBank/DDBJ databases">
        <authorList>
            <person name="Huttner S."/>
            <person name="Dainat J."/>
        </authorList>
    </citation>
    <scope>NUCLEOTIDE SEQUENCE [LARGE SCALE GENOMIC DNA]</scope>
</reference>
<proteinExistence type="predicted"/>
<accession>A0A3S4D2P3</accession>
<name>A0A3S4D2P3_9PEZI</name>
<dbReference type="AlphaFoldDB" id="A0A3S4D2P3"/>
<protein>
    <submittedName>
        <fullName evidence="1">7b0b8c07-7cfb-4801-bf27-3e7919fb9641</fullName>
    </submittedName>
</protein>
<evidence type="ECO:0000313" key="1">
    <source>
        <dbReference type="EMBL" id="SPQ20851.1"/>
    </source>
</evidence>